<dbReference type="Pfam" id="PF12745">
    <property type="entry name" value="HGTP_anticodon2"/>
    <property type="match status" value="1"/>
</dbReference>
<dbReference type="InterPro" id="IPR011009">
    <property type="entry name" value="Kinase-like_dom_sf"/>
</dbReference>
<dbReference type="CDD" id="cd14012">
    <property type="entry name" value="PK_eIF2AK_GCN2_rpt1"/>
    <property type="match status" value="1"/>
</dbReference>
<dbReference type="InterPro" id="IPR000719">
    <property type="entry name" value="Prot_kinase_dom"/>
</dbReference>
<dbReference type="Pfam" id="PF13393">
    <property type="entry name" value="tRNA-synt_His"/>
    <property type="match status" value="1"/>
</dbReference>
<dbReference type="Gene3D" id="1.10.510.10">
    <property type="entry name" value="Transferase(Phosphotransferase) domain 1"/>
    <property type="match status" value="2"/>
</dbReference>
<dbReference type="Pfam" id="PF00069">
    <property type="entry name" value="Pkinase"/>
    <property type="match status" value="3"/>
</dbReference>
<feature type="compositionally biased region" description="Polar residues" evidence="14">
    <location>
        <begin position="716"/>
        <end position="728"/>
    </location>
</feature>
<feature type="binding site" evidence="11">
    <location>
        <begin position="561"/>
        <end position="569"/>
    </location>
    <ligand>
        <name>ATP</name>
        <dbReference type="ChEBI" id="CHEBI:30616"/>
    </ligand>
</feature>
<dbReference type="FunFam" id="3.30.930.10:FF:000074">
    <property type="entry name" value="Serine/threonine-protein kinase gcn2"/>
    <property type="match status" value="1"/>
</dbReference>
<dbReference type="InterPro" id="IPR041715">
    <property type="entry name" value="HisRS-like_core"/>
</dbReference>
<dbReference type="GO" id="GO:0009893">
    <property type="term" value="P:positive regulation of metabolic process"/>
    <property type="evidence" value="ECO:0007669"/>
    <property type="project" value="UniProtKB-ARBA"/>
</dbReference>
<dbReference type="OrthoDB" id="341578at2759"/>
<dbReference type="PROSITE" id="PS00108">
    <property type="entry name" value="PROTEIN_KINASE_ST"/>
    <property type="match status" value="1"/>
</dbReference>
<dbReference type="InterPro" id="IPR045864">
    <property type="entry name" value="aa-tRNA-synth_II/BPL/LPL"/>
</dbReference>
<keyword evidence="13" id="KW-0175">Coiled coil</keyword>
<dbReference type="Proteomes" id="UP000664534">
    <property type="component" value="Unassembled WGS sequence"/>
</dbReference>
<dbReference type="PIRSF" id="PIRSF000660">
    <property type="entry name" value="Ser/Thr_PK_GCN2"/>
    <property type="match status" value="1"/>
</dbReference>
<evidence type="ECO:0000259" key="15">
    <source>
        <dbReference type="PROSITE" id="PS50011"/>
    </source>
</evidence>
<evidence type="ECO:0000256" key="1">
    <source>
        <dbReference type="ARBA" id="ARBA00012513"/>
    </source>
</evidence>
<dbReference type="Pfam" id="PF05773">
    <property type="entry name" value="RWD"/>
    <property type="match status" value="1"/>
</dbReference>
<feature type="domain" description="RWD" evidence="16">
    <location>
        <begin position="14"/>
        <end position="125"/>
    </location>
</feature>
<feature type="binding site" evidence="12">
    <location>
        <position position="585"/>
    </location>
    <ligand>
        <name>ATP</name>
        <dbReference type="ChEBI" id="CHEBI:30616"/>
    </ligand>
</feature>
<feature type="coiled-coil region" evidence="13">
    <location>
        <begin position="138"/>
        <end position="170"/>
    </location>
</feature>
<feature type="region of interest" description="Disordered" evidence="14">
    <location>
        <begin position="630"/>
        <end position="653"/>
    </location>
</feature>
<evidence type="ECO:0000259" key="16">
    <source>
        <dbReference type="PROSITE" id="PS50908"/>
    </source>
</evidence>
<dbReference type="InterPro" id="IPR036621">
    <property type="entry name" value="Anticodon-bd_dom_sf"/>
</dbReference>
<feature type="domain" description="Protein kinase" evidence="15">
    <location>
        <begin position="228"/>
        <end position="506"/>
    </location>
</feature>
<feature type="compositionally biased region" description="Polar residues" evidence="14">
    <location>
        <begin position="921"/>
        <end position="933"/>
    </location>
</feature>
<feature type="region of interest" description="Disordered" evidence="14">
    <location>
        <begin position="684"/>
        <end position="728"/>
    </location>
</feature>
<dbReference type="InterPro" id="IPR016255">
    <property type="entry name" value="Gcn2"/>
</dbReference>
<dbReference type="EMBL" id="CAJPDT010000001">
    <property type="protein sequence ID" value="CAF9904888.1"/>
    <property type="molecule type" value="Genomic_DNA"/>
</dbReference>
<dbReference type="InterPro" id="IPR008271">
    <property type="entry name" value="Ser/Thr_kinase_AS"/>
</dbReference>
<feature type="region of interest" description="Disordered" evidence="14">
    <location>
        <begin position="520"/>
        <end position="549"/>
    </location>
</feature>
<gene>
    <name evidence="17" type="ORF">IMSHALPRED_000203</name>
</gene>
<evidence type="ECO:0000313" key="17">
    <source>
        <dbReference type="EMBL" id="CAF9904888.1"/>
    </source>
</evidence>
<keyword evidence="5" id="KW-0418">Kinase</keyword>
<accession>A0A8H3EHX7</accession>
<name>A0A8H3EHX7_9LECA</name>
<evidence type="ECO:0000256" key="2">
    <source>
        <dbReference type="ARBA" id="ARBA00022527"/>
    </source>
</evidence>
<comment type="caution">
    <text evidence="17">The sequence shown here is derived from an EMBL/GenBank/DDBJ whole genome shotgun (WGS) entry which is preliminary data.</text>
</comment>
<evidence type="ECO:0000256" key="13">
    <source>
        <dbReference type="SAM" id="Coils"/>
    </source>
</evidence>
<comment type="similarity">
    <text evidence="7">Belongs to the protein kinase superfamily. Ser/Thr protein kinase family. GCN2 subfamily.</text>
</comment>
<reference evidence="17" key="1">
    <citation type="submission" date="2021-03" db="EMBL/GenBank/DDBJ databases">
        <authorList>
            <person name="Tagirdzhanova G."/>
        </authorList>
    </citation>
    <scope>NUCLEOTIDE SEQUENCE</scope>
</reference>
<feature type="region of interest" description="Disordered" evidence="14">
    <location>
        <begin position="913"/>
        <end position="934"/>
    </location>
</feature>
<dbReference type="Gene3D" id="3.40.50.800">
    <property type="entry name" value="Anticodon-binding domain"/>
    <property type="match status" value="1"/>
</dbReference>
<comment type="catalytic activity">
    <reaction evidence="8">
        <text>L-threonyl-[protein] + ATP = O-phospho-L-threonyl-[protein] + ADP + H(+)</text>
        <dbReference type="Rhea" id="RHEA:46608"/>
        <dbReference type="Rhea" id="RHEA-COMP:11060"/>
        <dbReference type="Rhea" id="RHEA-COMP:11605"/>
        <dbReference type="ChEBI" id="CHEBI:15378"/>
        <dbReference type="ChEBI" id="CHEBI:30013"/>
        <dbReference type="ChEBI" id="CHEBI:30616"/>
        <dbReference type="ChEBI" id="CHEBI:61977"/>
        <dbReference type="ChEBI" id="CHEBI:456216"/>
        <dbReference type="EC" id="2.7.11.1"/>
    </reaction>
</comment>
<organism evidence="17 18">
    <name type="scientific">Imshaugia aleurites</name>
    <dbReference type="NCBI Taxonomy" id="172621"/>
    <lineage>
        <taxon>Eukaryota</taxon>
        <taxon>Fungi</taxon>
        <taxon>Dikarya</taxon>
        <taxon>Ascomycota</taxon>
        <taxon>Pezizomycotina</taxon>
        <taxon>Lecanoromycetes</taxon>
        <taxon>OSLEUM clade</taxon>
        <taxon>Lecanoromycetidae</taxon>
        <taxon>Lecanorales</taxon>
        <taxon>Lecanorineae</taxon>
        <taxon>Parmeliaceae</taxon>
        <taxon>Imshaugia</taxon>
    </lineage>
</organism>
<dbReference type="InterPro" id="IPR006575">
    <property type="entry name" value="RWD_dom"/>
</dbReference>
<dbReference type="EC" id="2.7.11.1" evidence="1"/>
<dbReference type="Gene3D" id="3.30.930.10">
    <property type="entry name" value="Bira Bifunctional Protein, Domain 2"/>
    <property type="match status" value="1"/>
</dbReference>
<feature type="domain" description="Protein kinase" evidence="15">
    <location>
        <begin position="555"/>
        <end position="942"/>
    </location>
</feature>
<dbReference type="GO" id="GO:0004694">
    <property type="term" value="F:eukaryotic translation initiation factor 2alpha kinase activity"/>
    <property type="evidence" value="ECO:0007669"/>
    <property type="project" value="InterPro"/>
</dbReference>
<evidence type="ECO:0000256" key="14">
    <source>
        <dbReference type="SAM" id="MobiDB-lite"/>
    </source>
</evidence>
<keyword evidence="3" id="KW-0808">Transferase</keyword>
<dbReference type="FunFam" id="3.10.110.10:FF:000050">
    <property type="entry name" value="eIF-2-alpha kinase GCN2"/>
    <property type="match status" value="1"/>
</dbReference>
<feature type="compositionally biased region" description="Acidic residues" evidence="14">
    <location>
        <begin position="684"/>
        <end position="697"/>
    </location>
</feature>
<dbReference type="PROSITE" id="PS00107">
    <property type="entry name" value="PROTEIN_KINASE_ATP"/>
    <property type="match status" value="1"/>
</dbReference>
<evidence type="ECO:0000256" key="4">
    <source>
        <dbReference type="ARBA" id="ARBA00022741"/>
    </source>
</evidence>
<protein>
    <recommendedName>
        <fullName evidence="1">non-specific serine/threonine protein kinase</fullName>
        <ecNumber evidence="1">2.7.11.1</ecNumber>
    </recommendedName>
</protein>
<dbReference type="SUPFAM" id="SSF56112">
    <property type="entry name" value="Protein kinase-like (PK-like)"/>
    <property type="match status" value="2"/>
</dbReference>
<feature type="compositionally biased region" description="Polar residues" evidence="14">
    <location>
        <begin position="631"/>
        <end position="644"/>
    </location>
</feature>
<dbReference type="PROSITE" id="PS50908">
    <property type="entry name" value="RWD"/>
    <property type="match status" value="1"/>
</dbReference>
<dbReference type="SUPFAM" id="SSF55681">
    <property type="entry name" value="Class II aaRS and biotin synthetases"/>
    <property type="match status" value="1"/>
</dbReference>
<evidence type="ECO:0000256" key="5">
    <source>
        <dbReference type="ARBA" id="ARBA00022777"/>
    </source>
</evidence>
<feature type="active site" description="Proton acceptor" evidence="10">
    <location>
        <position position="787"/>
    </location>
</feature>
<evidence type="ECO:0000256" key="8">
    <source>
        <dbReference type="ARBA" id="ARBA00047899"/>
    </source>
</evidence>
<proteinExistence type="inferred from homology"/>
<evidence type="ECO:0000256" key="9">
    <source>
        <dbReference type="ARBA" id="ARBA00048679"/>
    </source>
</evidence>
<keyword evidence="18" id="KW-1185">Reference proteome</keyword>
<sequence length="1606" mass="180997">MAPKTTNYSEIQHDEIEALRSIYMDDFMEEEAKTGPWKKAADRAFQINLRNQSGNEQDTALILAVSFPPTYPKTLPRLSLRFGDSVRQKERKQAQEVINSKPKSLLGSEMIFEIATSLQDILDDNVTSLDIVPTLDEERATREAAAKLKAQRDEEERRQQVVKAEEEEEQILLEMVRHRKLQSAMRNSKVDQLDQPVVEDDVLGGITFERPVRTRNREDNREITIHTVHQKVQYHQGPVSNVVTVQPWNMDQPVSTHENPPFLALKECKITSTKRAVQNLESRLEFHTQLKSHQSIIQPLSFRIQRDADDESSSSNDDGNWTIIILMGLAERRSLQETLEVVDKLDIKLLRAWSIRLIEGLQHYHRHGSAHANLHLGNVLLETGETKRGDRKVTVAKMSDGGFQRDLHLLKKGKPPRYSSIAWTAPEVVNTNTQAEAMPATDIWDFGLCFLQMAFGLSILGEHRSPESLMKELKTTKSLTALLTQMFQNDPKKRPSAWDLLHFEFFRNDDQLLEEDPTFPSISGEAANTDGKGLQRHHLRRESTAAPQSRYAKEFVEDGRLGRGGFGEVFKARNKVDGQPYAIKKVKARSKSALDPVLSEVTVLSRLNHPNVVRYFAAWIDDGIAVDDHLSSASSGDETLSSPMNGGRRPVLPSSSRGLDFISSSNAHVVFGNDIDADTIAEEYSQDESSDDEDSDDCSGSSHGQIESDNDAIDRNSPNIKRTSGSDSQGQAVRTVLYIQMEYCRPETLRDLINSGLQANAAEGWRLFRQIVQGLVHIHAASIVHRDLKPENIFIDSDADVRIGDFGLARPGDYRTSVNNPRTAASEVFGSFTKDVGTASYVAPEVRSAGNGKYNEKADMYSLGVILLEMNVAFSTGMERAETLESLQKEDHALPSALKTPEKETQSEIFKSLTKHKPSERPSSSDLLQSGQIPVQDEDESFRVARRLLADRNSHFWSQFIRNVFDERHATDNSSSTVAMRAVTLLEDVTAMSRSLPDDLDLQAMVREKLTAIFRRHGAVERTDSPALFPYHSCYPSADVVRFLAPTGKVMQLPYDLILPNAMLLARHSRPERKTFLFDNVYRVDHSRNKPKIFGEANFDIVSENSLNLALREAEVLKVIDEILDTFPSLASVQMCYHINHAQLLDAILRFCDIEASKWSAVKETVSKLHTGEWTWPKVRHELRGPSIAVAATSLDELERFDFRDTLEKATTRIRMIVKDTADLESAFAHMQAVITYLVRFNVKRKVYLNPLSSYNENFYRGNMLFQCLYDQKKRSVLAAGGRYDNLIGDHQPITSRKNHIYAVGFQLAWTGLCADMMSYLKRGTKSKAKRKSQSLSSLAWSKRRCDVLIDTFDKDLLDSVGVDILHELWSNGISAELAEEEHSTNAENTFAKSKDGKEDHSWVVLIKSEDSMKVKNTSRKEEIEVRLSDLTGHLRSELRERDRLEGRTPRASIPHQSSQQDVNGPETDREVDIKVLMSQNKGKKVNRKTIVEEGESPTTLPSLNALTTSAQQHRAEYLQSCADSPIVAIETKDDIFEGIVDTRLSDPESWKRFIQSAAPGERQYLGQLQNLLKSMAKESGPGTTTAIVYNFRTKACISYNLGKAS</sequence>
<dbReference type="InterPro" id="IPR017441">
    <property type="entry name" value="Protein_kinase_ATP_BS"/>
</dbReference>
<evidence type="ECO:0000256" key="6">
    <source>
        <dbReference type="ARBA" id="ARBA00022840"/>
    </source>
</evidence>
<evidence type="ECO:0000256" key="11">
    <source>
        <dbReference type="PIRSR" id="PIRSR000660-2"/>
    </source>
</evidence>
<evidence type="ECO:0000256" key="10">
    <source>
        <dbReference type="PIRSR" id="PIRSR000660-1"/>
    </source>
</evidence>
<dbReference type="PANTHER" id="PTHR11042">
    <property type="entry name" value="EUKARYOTIC TRANSLATION INITIATION FACTOR 2-ALPHA KINASE EIF2-ALPHA KINASE -RELATED"/>
    <property type="match status" value="1"/>
</dbReference>
<comment type="catalytic activity">
    <reaction evidence="9">
        <text>L-seryl-[protein] + ATP = O-phospho-L-seryl-[protein] + ADP + H(+)</text>
        <dbReference type="Rhea" id="RHEA:17989"/>
        <dbReference type="Rhea" id="RHEA-COMP:9863"/>
        <dbReference type="Rhea" id="RHEA-COMP:11604"/>
        <dbReference type="ChEBI" id="CHEBI:15378"/>
        <dbReference type="ChEBI" id="CHEBI:29999"/>
        <dbReference type="ChEBI" id="CHEBI:30616"/>
        <dbReference type="ChEBI" id="CHEBI:83421"/>
        <dbReference type="ChEBI" id="CHEBI:456216"/>
        <dbReference type="EC" id="2.7.11.1"/>
    </reaction>
</comment>
<dbReference type="InterPro" id="IPR016135">
    <property type="entry name" value="UBQ-conjugating_enzyme/RWD"/>
</dbReference>
<dbReference type="GO" id="GO:0005737">
    <property type="term" value="C:cytoplasm"/>
    <property type="evidence" value="ECO:0007669"/>
    <property type="project" value="TreeGrafter"/>
</dbReference>
<evidence type="ECO:0000256" key="3">
    <source>
        <dbReference type="ARBA" id="ARBA00022679"/>
    </source>
</evidence>
<keyword evidence="4 11" id="KW-0547">Nucleotide-binding</keyword>
<dbReference type="CDD" id="cd23823">
    <property type="entry name" value="RWD_GCN2"/>
    <property type="match status" value="1"/>
</dbReference>
<feature type="compositionally biased region" description="Basic and acidic residues" evidence="14">
    <location>
        <begin position="1438"/>
        <end position="1449"/>
    </location>
</feature>
<dbReference type="GO" id="GO:0000077">
    <property type="term" value="P:DNA damage checkpoint signaling"/>
    <property type="evidence" value="ECO:0007669"/>
    <property type="project" value="InterPro"/>
</dbReference>
<dbReference type="SUPFAM" id="SSF54495">
    <property type="entry name" value="UBC-like"/>
    <property type="match status" value="1"/>
</dbReference>
<keyword evidence="6 11" id="KW-0067">ATP-binding</keyword>
<dbReference type="GO" id="GO:0005524">
    <property type="term" value="F:ATP binding"/>
    <property type="evidence" value="ECO:0007669"/>
    <property type="project" value="UniProtKB-UniRule"/>
</dbReference>
<dbReference type="InterPro" id="IPR050339">
    <property type="entry name" value="CC_SR_Kinase"/>
</dbReference>
<dbReference type="InterPro" id="IPR024435">
    <property type="entry name" value="HisRS-related_dom"/>
</dbReference>
<dbReference type="Gene3D" id="3.30.200.20">
    <property type="entry name" value="Phosphorylase Kinase, domain 1"/>
    <property type="match status" value="1"/>
</dbReference>
<dbReference type="GO" id="GO:0005634">
    <property type="term" value="C:nucleus"/>
    <property type="evidence" value="ECO:0007669"/>
    <property type="project" value="TreeGrafter"/>
</dbReference>
<evidence type="ECO:0000256" key="7">
    <source>
        <dbReference type="ARBA" id="ARBA00037982"/>
    </source>
</evidence>
<dbReference type="PANTHER" id="PTHR11042:SF136">
    <property type="entry name" value="EIF-2-ALPHA KINASE GCN2"/>
    <property type="match status" value="1"/>
</dbReference>
<dbReference type="Gene3D" id="3.10.110.10">
    <property type="entry name" value="Ubiquitin Conjugating Enzyme"/>
    <property type="match status" value="1"/>
</dbReference>
<evidence type="ECO:0000313" key="18">
    <source>
        <dbReference type="Proteomes" id="UP000664534"/>
    </source>
</evidence>
<dbReference type="CDD" id="cd14046">
    <property type="entry name" value="STKc_EIF2AK4_GCN2_rpt2"/>
    <property type="match status" value="1"/>
</dbReference>
<dbReference type="PROSITE" id="PS50011">
    <property type="entry name" value="PROTEIN_KINASE_DOM"/>
    <property type="match status" value="2"/>
</dbReference>
<evidence type="ECO:0000256" key="12">
    <source>
        <dbReference type="PROSITE-ProRule" id="PRU10141"/>
    </source>
</evidence>
<keyword evidence="2" id="KW-0723">Serine/threonine-protein kinase</keyword>
<dbReference type="SMART" id="SM00591">
    <property type="entry name" value="RWD"/>
    <property type="match status" value="1"/>
</dbReference>
<feature type="region of interest" description="Disordered" evidence="14">
    <location>
        <begin position="1438"/>
        <end position="1468"/>
    </location>
</feature>
<dbReference type="SMART" id="SM00220">
    <property type="entry name" value="S_TKc"/>
    <property type="match status" value="1"/>
</dbReference>
<feature type="binding site" evidence="11">
    <location>
        <position position="584"/>
    </location>
    <ligand>
        <name>ATP</name>
        <dbReference type="ChEBI" id="CHEBI:30616"/>
    </ligand>
</feature>